<evidence type="ECO:0000259" key="4">
    <source>
        <dbReference type="Pfam" id="PF00155"/>
    </source>
</evidence>
<dbReference type="PANTHER" id="PTHR42832">
    <property type="entry name" value="AMINO ACID AMINOTRANSFERASE"/>
    <property type="match status" value="1"/>
</dbReference>
<dbReference type="GeneID" id="303204633"/>
<dbReference type="InterPro" id="IPR015424">
    <property type="entry name" value="PyrdxlP-dep_Trfase"/>
</dbReference>
<protein>
    <submittedName>
        <fullName evidence="5">N-succinyldiaminopimelate aminotransferase</fullName>
        <ecNumber evidence="5">2.6.1.83</ecNumber>
    </submittedName>
</protein>
<dbReference type="CDD" id="cd00609">
    <property type="entry name" value="AAT_like"/>
    <property type="match status" value="1"/>
</dbReference>
<dbReference type="Gene3D" id="3.40.640.10">
    <property type="entry name" value="Type I PLP-dependent aspartate aminotransferase-like (Major domain)"/>
    <property type="match status" value="1"/>
</dbReference>
<organism evidence="5 6">
    <name type="scientific">Bifidobacterium boum</name>
    <dbReference type="NCBI Taxonomy" id="78343"/>
    <lineage>
        <taxon>Bacteria</taxon>
        <taxon>Bacillati</taxon>
        <taxon>Actinomycetota</taxon>
        <taxon>Actinomycetes</taxon>
        <taxon>Bifidobacteriales</taxon>
        <taxon>Bifidobacteriaceae</taxon>
        <taxon>Bifidobacterium</taxon>
    </lineage>
</organism>
<dbReference type="SUPFAM" id="SSF53383">
    <property type="entry name" value="PLP-dependent transferases"/>
    <property type="match status" value="1"/>
</dbReference>
<sequence length="394" mass="41901">MGFAAFDNTYDWSKLATYRRVAAATPNGQIDLSVGSPVDPVPQSVQRALTAAANERNAFGYPKTIGTDDLRSAIAHWMRVCRGVDMDAIGAGVVPTVGSKEAVALMASLLGFGPGDVIIQPKVSYPTYEIGTQIAGATVRKVDDVADTDSWRDIPGVKAIWINSPSNPTGAVLSADQLAGIVAAAREIGAMVLSDECYAMMDWRTATAHEDSNEARGANSFSLSSTPSALSPAVCAGSADGILMLYSLSKQSNMAGYRTAFIAGDAAVIARMSTYRKQLGLIIPGPVQAAMAAGLRDVESVHTQWKRYHYRLDSLVTALRDYGYDAHMPQGGLYVWVKAINGDCWQDMAALAELGIVPSPGEFYGAADSLRFSSTADDETIELACSALRRAGRR</sequence>
<comment type="cofactor">
    <cofactor evidence="1">
        <name>pyridoxal 5'-phosphate</name>
        <dbReference type="ChEBI" id="CHEBI:597326"/>
    </cofactor>
</comment>
<keyword evidence="6" id="KW-1185">Reference proteome</keyword>
<keyword evidence="2 5" id="KW-0032">Aminotransferase</keyword>
<proteinExistence type="predicted"/>
<evidence type="ECO:0000313" key="5">
    <source>
        <dbReference type="EMBL" id="KFI46440.1"/>
    </source>
</evidence>
<evidence type="ECO:0000256" key="1">
    <source>
        <dbReference type="ARBA" id="ARBA00001933"/>
    </source>
</evidence>
<evidence type="ECO:0000313" key="6">
    <source>
        <dbReference type="Proteomes" id="UP000029093"/>
    </source>
</evidence>
<keyword evidence="3 5" id="KW-0808">Transferase</keyword>
<dbReference type="NCBIfam" id="TIGR03539">
    <property type="entry name" value="DapC_actino"/>
    <property type="match status" value="1"/>
</dbReference>
<name>A0A086ZIU0_9BIFI</name>
<dbReference type="EC" id="2.6.1.83" evidence="5"/>
<dbReference type="RefSeq" id="WP_026502414.1">
    <property type="nucleotide sequence ID" value="NZ_JBQKKZ010000001.1"/>
</dbReference>
<evidence type="ECO:0000256" key="3">
    <source>
        <dbReference type="ARBA" id="ARBA00022679"/>
    </source>
</evidence>
<gene>
    <name evidence="5" type="ORF">BBOU_1532</name>
</gene>
<dbReference type="Proteomes" id="UP000029093">
    <property type="component" value="Unassembled WGS sequence"/>
</dbReference>
<dbReference type="Pfam" id="PF00155">
    <property type="entry name" value="Aminotran_1_2"/>
    <property type="match status" value="1"/>
</dbReference>
<dbReference type="OrthoDB" id="9813612at2"/>
<evidence type="ECO:0000256" key="2">
    <source>
        <dbReference type="ARBA" id="ARBA00022576"/>
    </source>
</evidence>
<feature type="domain" description="Aminotransferase class I/classII large" evidence="4">
    <location>
        <begin position="29"/>
        <end position="388"/>
    </location>
</feature>
<dbReference type="InterPro" id="IPR019880">
    <property type="entry name" value="OxyQ"/>
</dbReference>
<dbReference type="PANTHER" id="PTHR42832:SF3">
    <property type="entry name" value="L-GLUTAMINE--4-(METHYLSULFANYL)-2-OXOBUTANOATE AMINOTRANSFERASE"/>
    <property type="match status" value="1"/>
</dbReference>
<dbReference type="EMBL" id="JGYQ01000016">
    <property type="protein sequence ID" value="KFI46440.1"/>
    <property type="molecule type" value="Genomic_DNA"/>
</dbReference>
<dbReference type="InterPro" id="IPR015421">
    <property type="entry name" value="PyrdxlP-dep_Trfase_major"/>
</dbReference>
<accession>A0A086ZIU0</accession>
<dbReference type="InterPro" id="IPR050881">
    <property type="entry name" value="LL-DAP_aminotransferase"/>
</dbReference>
<dbReference type="GO" id="GO:0010285">
    <property type="term" value="F:L,L-diaminopimelate aminotransferase activity"/>
    <property type="evidence" value="ECO:0007669"/>
    <property type="project" value="UniProtKB-EC"/>
</dbReference>
<comment type="caution">
    <text evidence="5">The sequence shown here is derived from an EMBL/GenBank/DDBJ whole genome shotgun (WGS) entry which is preliminary data.</text>
</comment>
<dbReference type="InterPro" id="IPR004839">
    <property type="entry name" value="Aminotransferase_I/II_large"/>
</dbReference>
<reference evidence="5 6" key="1">
    <citation type="submission" date="2014-03" db="EMBL/GenBank/DDBJ databases">
        <title>Genomics of Bifidobacteria.</title>
        <authorList>
            <person name="Ventura M."/>
            <person name="Milani C."/>
            <person name="Lugli G.A."/>
        </authorList>
    </citation>
    <scope>NUCLEOTIDE SEQUENCE [LARGE SCALE GENOMIC DNA]</scope>
    <source>
        <strain evidence="5 6">LMG 10736</strain>
    </source>
</reference>
<dbReference type="AlphaFoldDB" id="A0A086ZIU0"/>
<dbReference type="GO" id="GO:0030170">
    <property type="term" value="F:pyridoxal phosphate binding"/>
    <property type="evidence" value="ECO:0007669"/>
    <property type="project" value="InterPro"/>
</dbReference>